<evidence type="ECO:0000313" key="1">
    <source>
        <dbReference type="EMBL" id="MBK1817429.1"/>
    </source>
</evidence>
<keyword evidence="2" id="KW-1185">Reference proteome</keyword>
<dbReference type="RefSeq" id="WP_200352371.1">
    <property type="nucleotide sequence ID" value="NZ_JAENIK010000012.1"/>
</dbReference>
<dbReference type="EMBL" id="JAENIK010000012">
    <property type="protein sequence ID" value="MBK1817429.1"/>
    <property type="molecule type" value="Genomic_DNA"/>
</dbReference>
<evidence type="ECO:0000313" key="2">
    <source>
        <dbReference type="Proteomes" id="UP000600139"/>
    </source>
</evidence>
<gene>
    <name evidence="1" type="ORF">JIN84_17550</name>
</gene>
<dbReference type="Proteomes" id="UP000600139">
    <property type="component" value="Unassembled WGS sequence"/>
</dbReference>
<name>A0A934R9C1_9BACT</name>
<reference evidence="1" key="1">
    <citation type="submission" date="2021-01" db="EMBL/GenBank/DDBJ databases">
        <title>Modified the classification status of verrucomicrobia.</title>
        <authorList>
            <person name="Feng X."/>
        </authorList>
    </citation>
    <scope>NUCLEOTIDE SEQUENCE</scope>
    <source>
        <strain evidence="1">JCM 18052</strain>
    </source>
</reference>
<comment type="caution">
    <text evidence="1">The sequence shown here is derived from an EMBL/GenBank/DDBJ whole genome shotgun (WGS) entry which is preliminary data.</text>
</comment>
<dbReference type="AlphaFoldDB" id="A0A934R9C1"/>
<accession>A0A934R9C1</accession>
<sequence>MEFHAAGVVIDFPEETDRKLSVLYLNPFTAKVELRQRDLSSVILYEFPEDDGVYWRLWEQTRNKLESLLSEQ</sequence>
<organism evidence="1 2">
    <name type="scientific">Luteolibacter yonseiensis</name>
    <dbReference type="NCBI Taxonomy" id="1144680"/>
    <lineage>
        <taxon>Bacteria</taxon>
        <taxon>Pseudomonadati</taxon>
        <taxon>Verrucomicrobiota</taxon>
        <taxon>Verrucomicrobiia</taxon>
        <taxon>Verrucomicrobiales</taxon>
        <taxon>Verrucomicrobiaceae</taxon>
        <taxon>Luteolibacter</taxon>
    </lineage>
</organism>
<protein>
    <submittedName>
        <fullName evidence="1">Uncharacterized protein</fullName>
    </submittedName>
</protein>
<proteinExistence type="predicted"/>